<reference evidence="2" key="2">
    <citation type="submission" date="2021-04" db="EMBL/GenBank/DDBJ databases">
        <authorList>
            <person name="Gilroy R."/>
        </authorList>
    </citation>
    <scope>NUCLEOTIDE SEQUENCE</scope>
    <source>
        <strain evidence="2">MalCec1-1739</strain>
    </source>
</reference>
<gene>
    <name evidence="2" type="ORF">IAA93_06345</name>
</gene>
<feature type="domain" description="Glycosyltransferase 2-like" evidence="1">
    <location>
        <begin position="10"/>
        <end position="166"/>
    </location>
</feature>
<evidence type="ECO:0000313" key="2">
    <source>
        <dbReference type="EMBL" id="HJD53325.1"/>
    </source>
</evidence>
<dbReference type="PANTHER" id="PTHR22916">
    <property type="entry name" value="GLYCOSYLTRANSFERASE"/>
    <property type="match status" value="1"/>
</dbReference>
<dbReference type="InterPro" id="IPR029044">
    <property type="entry name" value="Nucleotide-diphossugar_trans"/>
</dbReference>
<name>A0A9D2UJ10_9BACT</name>
<reference evidence="2" key="1">
    <citation type="journal article" date="2021" name="PeerJ">
        <title>Extensive microbial diversity within the chicken gut microbiome revealed by metagenomics and culture.</title>
        <authorList>
            <person name="Gilroy R."/>
            <person name="Ravi A."/>
            <person name="Getino M."/>
            <person name="Pursley I."/>
            <person name="Horton D.L."/>
            <person name="Alikhan N.F."/>
            <person name="Baker D."/>
            <person name="Gharbi K."/>
            <person name="Hall N."/>
            <person name="Watson M."/>
            <person name="Adriaenssens E.M."/>
            <person name="Foster-Nyarko E."/>
            <person name="Jarju S."/>
            <person name="Secka A."/>
            <person name="Antonio M."/>
            <person name="Oren A."/>
            <person name="Chaudhuri R.R."/>
            <person name="La Ragione R."/>
            <person name="Hildebrand F."/>
            <person name="Pallen M.J."/>
        </authorList>
    </citation>
    <scope>NUCLEOTIDE SEQUENCE</scope>
    <source>
        <strain evidence="2">MalCec1-1739</strain>
    </source>
</reference>
<dbReference type="CDD" id="cd06433">
    <property type="entry name" value="GT_2_WfgS_like"/>
    <property type="match status" value="1"/>
</dbReference>
<dbReference type="GO" id="GO:0016758">
    <property type="term" value="F:hexosyltransferase activity"/>
    <property type="evidence" value="ECO:0007669"/>
    <property type="project" value="UniProtKB-ARBA"/>
</dbReference>
<dbReference type="SUPFAM" id="SSF53448">
    <property type="entry name" value="Nucleotide-diphospho-sugar transferases"/>
    <property type="match status" value="1"/>
</dbReference>
<dbReference type="AlphaFoldDB" id="A0A9D2UJ10"/>
<organism evidence="2 3">
    <name type="scientific">Candidatus Avibacteroides avistercoris</name>
    <dbReference type="NCBI Taxonomy" id="2840690"/>
    <lineage>
        <taxon>Bacteria</taxon>
        <taxon>Pseudomonadati</taxon>
        <taxon>Bacteroidota</taxon>
        <taxon>Bacteroidia</taxon>
        <taxon>Bacteroidales</taxon>
        <taxon>Bacteroidaceae</taxon>
        <taxon>Bacteroidaceae incertae sedis</taxon>
        <taxon>Candidatus Avibacteroides</taxon>
    </lineage>
</organism>
<accession>A0A9D2UJ10</accession>
<protein>
    <submittedName>
        <fullName evidence="2">Glycosyltransferase</fullName>
    </submittedName>
</protein>
<dbReference type="InterPro" id="IPR001173">
    <property type="entry name" value="Glyco_trans_2-like"/>
</dbReference>
<dbReference type="Proteomes" id="UP000787625">
    <property type="component" value="Unassembled WGS sequence"/>
</dbReference>
<sequence length="256" mass="29716">MLTRLMPKFSVITVTYNARQCVEETIMSVITQTYHNIEYIVIDGASTDGTMDIVRRYADRIDHIVSEPDEGLYYAMNKGMALATGDYLCFLNAGDSLHEDDTLAGMVHGLHGLKELPDILYGETALVDRHGHFISMRRHKAPAHLTWRSFRHGMMVCHQAFFAARRIAEPYDTRYRFSSDFDWCIRMMRKAHGIHDTRMTLIDYCNEGMTTRNHRASLIERYRIMCRHYGAVDATMMHVWFAIRLALRLERRGDGQ</sequence>
<dbReference type="PANTHER" id="PTHR22916:SF3">
    <property type="entry name" value="UDP-GLCNAC:BETAGAL BETA-1,3-N-ACETYLGLUCOSAMINYLTRANSFERASE-LIKE PROTEIN 1"/>
    <property type="match status" value="1"/>
</dbReference>
<dbReference type="EMBL" id="DWUP01000147">
    <property type="protein sequence ID" value="HJD53325.1"/>
    <property type="molecule type" value="Genomic_DNA"/>
</dbReference>
<dbReference type="Pfam" id="PF00535">
    <property type="entry name" value="Glycos_transf_2"/>
    <property type="match status" value="1"/>
</dbReference>
<comment type="caution">
    <text evidence="2">The sequence shown here is derived from an EMBL/GenBank/DDBJ whole genome shotgun (WGS) entry which is preliminary data.</text>
</comment>
<dbReference type="Gene3D" id="3.90.550.10">
    <property type="entry name" value="Spore Coat Polysaccharide Biosynthesis Protein SpsA, Chain A"/>
    <property type="match status" value="1"/>
</dbReference>
<evidence type="ECO:0000313" key="3">
    <source>
        <dbReference type="Proteomes" id="UP000787625"/>
    </source>
</evidence>
<evidence type="ECO:0000259" key="1">
    <source>
        <dbReference type="Pfam" id="PF00535"/>
    </source>
</evidence>
<proteinExistence type="predicted"/>